<evidence type="ECO:0000256" key="2">
    <source>
        <dbReference type="ARBA" id="ARBA00023315"/>
    </source>
</evidence>
<dbReference type="InterPro" id="IPR001227">
    <property type="entry name" value="Ac_transferase_dom_sf"/>
</dbReference>
<dbReference type="Gene3D" id="3.30.70.250">
    <property type="entry name" value="Malonyl-CoA ACP transacylase, ACP-binding"/>
    <property type="match status" value="1"/>
</dbReference>
<protein>
    <recommendedName>
        <fullName evidence="4">Malonyl CoA-acyl carrier protein transacylase</fullName>
        <ecNumber evidence="4">2.3.1.39</ecNumber>
    </recommendedName>
</protein>
<dbReference type="InterPro" id="IPR016036">
    <property type="entry name" value="Malonyl_transacylase_ACP-bd"/>
</dbReference>
<organism evidence="6 7">
    <name type="scientific">Clostridium sardiniense</name>
    <name type="common">Clostridium absonum</name>
    <dbReference type="NCBI Taxonomy" id="29369"/>
    <lineage>
        <taxon>Bacteria</taxon>
        <taxon>Bacillati</taxon>
        <taxon>Bacillota</taxon>
        <taxon>Clostridia</taxon>
        <taxon>Eubacteriales</taxon>
        <taxon>Clostridiaceae</taxon>
        <taxon>Clostridium</taxon>
    </lineage>
</organism>
<dbReference type="InterPro" id="IPR050858">
    <property type="entry name" value="Mal-CoA-ACP_Trans/PKS_FabD"/>
</dbReference>
<dbReference type="RefSeq" id="WP_221860780.1">
    <property type="nucleotide sequence ID" value="NZ_JAIKTU010000006.1"/>
</dbReference>
<evidence type="ECO:0000313" key="7">
    <source>
        <dbReference type="Proteomes" id="UP001299068"/>
    </source>
</evidence>
<comment type="caution">
    <text evidence="6">The sequence shown here is derived from an EMBL/GenBank/DDBJ whole genome shotgun (WGS) entry which is preliminary data.</text>
</comment>
<accession>A0ABS7KXS7</accession>
<dbReference type="InterPro" id="IPR024925">
    <property type="entry name" value="Malonyl_CoA-ACP_transAc"/>
</dbReference>
<dbReference type="Proteomes" id="UP001299068">
    <property type="component" value="Unassembled WGS sequence"/>
</dbReference>
<name>A0ABS7KXS7_CLOSR</name>
<dbReference type="SMART" id="SM00827">
    <property type="entry name" value="PKS_AT"/>
    <property type="match status" value="1"/>
</dbReference>
<keyword evidence="2 4" id="KW-0012">Acyltransferase</keyword>
<dbReference type="PIRSF" id="PIRSF000446">
    <property type="entry name" value="Mct"/>
    <property type="match status" value="1"/>
</dbReference>
<dbReference type="Pfam" id="PF00698">
    <property type="entry name" value="Acyl_transf_1"/>
    <property type="match status" value="1"/>
</dbReference>
<feature type="domain" description="Malonyl-CoA:ACP transacylase (MAT)" evidence="5">
    <location>
        <begin position="9"/>
        <end position="305"/>
    </location>
</feature>
<evidence type="ECO:0000259" key="5">
    <source>
        <dbReference type="SMART" id="SM00827"/>
    </source>
</evidence>
<evidence type="ECO:0000256" key="1">
    <source>
        <dbReference type="ARBA" id="ARBA00022679"/>
    </source>
</evidence>
<evidence type="ECO:0000313" key="6">
    <source>
        <dbReference type="EMBL" id="MBY0755457.1"/>
    </source>
</evidence>
<dbReference type="NCBIfam" id="TIGR00128">
    <property type="entry name" value="fabD"/>
    <property type="match status" value="1"/>
</dbReference>
<dbReference type="SUPFAM" id="SSF55048">
    <property type="entry name" value="Probable ACP-binding domain of malonyl-CoA ACP transacylase"/>
    <property type="match status" value="1"/>
</dbReference>
<dbReference type="Gene3D" id="3.40.366.10">
    <property type="entry name" value="Malonyl-Coenzyme A Acyl Carrier Protein, domain 2"/>
    <property type="match status" value="1"/>
</dbReference>
<evidence type="ECO:0000256" key="3">
    <source>
        <dbReference type="ARBA" id="ARBA00048462"/>
    </source>
</evidence>
<proteinExistence type="inferred from homology"/>
<dbReference type="EC" id="2.3.1.39" evidence="4"/>
<gene>
    <name evidence="6" type="primary">fabD</name>
    <name evidence="6" type="ORF">K5V21_08305</name>
</gene>
<dbReference type="InterPro" id="IPR016035">
    <property type="entry name" value="Acyl_Trfase/lysoPLipase"/>
</dbReference>
<dbReference type="PANTHER" id="PTHR42681:SF1">
    <property type="entry name" value="MALONYL-COA-ACYL CARRIER PROTEIN TRANSACYLASE, MITOCHONDRIAL"/>
    <property type="match status" value="1"/>
</dbReference>
<comment type="similarity">
    <text evidence="4">Belongs to the fabD family.</text>
</comment>
<dbReference type="InterPro" id="IPR014043">
    <property type="entry name" value="Acyl_transferase_dom"/>
</dbReference>
<dbReference type="PANTHER" id="PTHR42681">
    <property type="entry name" value="MALONYL-COA-ACYL CARRIER PROTEIN TRANSACYLASE, MITOCHONDRIAL"/>
    <property type="match status" value="1"/>
</dbReference>
<evidence type="ECO:0000256" key="4">
    <source>
        <dbReference type="PIRNR" id="PIRNR000446"/>
    </source>
</evidence>
<dbReference type="InterPro" id="IPR004410">
    <property type="entry name" value="Malonyl_CoA-ACP_transAc_FabD"/>
</dbReference>
<comment type="catalytic activity">
    <reaction evidence="3 4">
        <text>holo-[ACP] + malonyl-CoA = malonyl-[ACP] + CoA</text>
        <dbReference type="Rhea" id="RHEA:41792"/>
        <dbReference type="Rhea" id="RHEA-COMP:9623"/>
        <dbReference type="Rhea" id="RHEA-COMP:9685"/>
        <dbReference type="ChEBI" id="CHEBI:57287"/>
        <dbReference type="ChEBI" id="CHEBI:57384"/>
        <dbReference type="ChEBI" id="CHEBI:64479"/>
        <dbReference type="ChEBI" id="CHEBI:78449"/>
        <dbReference type="EC" id="2.3.1.39"/>
    </reaction>
</comment>
<keyword evidence="7" id="KW-1185">Reference proteome</keyword>
<reference evidence="6 7" key="1">
    <citation type="journal article" date="2021" name="Cell Host Microbe">
        <title>in vivo commensal control of Clostridioides difficile virulence.</title>
        <authorList>
            <person name="Girinathan B.P."/>
            <person name="Dibenedetto N."/>
            <person name="Worley J.N."/>
            <person name="Peltier J."/>
            <person name="Arrieta-Ortiz M.L."/>
            <person name="Rupa Christinal Immanuel S."/>
            <person name="Lavin R."/>
            <person name="Delaney M.L."/>
            <person name="Cummins C."/>
            <person name="Hoffmann M."/>
            <person name="Luo Y."/>
            <person name="Gonzalez-Escalona N."/>
            <person name="Allard M."/>
            <person name="Onderdonk A.B."/>
            <person name="Gerber G.K."/>
            <person name="Sonenshein A.L."/>
            <person name="Baliga N."/>
            <person name="Dupuy B."/>
            <person name="Bry L."/>
        </authorList>
    </citation>
    <scope>NUCLEOTIDE SEQUENCE [LARGE SCALE GENOMIC DNA]</scope>
    <source>
        <strain evidence="6 7">DSM 599</strain>
    </source>
</reference>
<sequence>MSSKNIAILFAGQGSQYIGMGKDLYENIEECREVFDKGEAALEMDIKNLIFNGTEEELKLTENAQPAILLTSLAAAKALEVNGIEGDFTTGLSLGEYGSLIYGGALNFSDGLKLVRERGKIMGSSLPKGLGKMAAILKLNDEKVEELIKRASEFGIIEGANYNCPGQVVVSGENNAIEESVKIAKELGGMGIILNVSGPFHSSLLEGASLEFLKELEKVQFNNFNKTVYSNVLGAPYSEGDDLKELLRKHIKTAVLFEKTIRDMLDKGVDTFIEVGPGKTLRGFVKKIDRKAKVYNVENMESLNIIIEELKGNV</sequence>
<dbReference type="GO" id="GO:0004314">
    <property type="term" value="F:[acyl-carrier-protein] S-malonyltransferase activity"/>
    <property type="evidence" value="ECO:0007669"/>
    <property type="project" value="UniProtKB-EC"/>
</dbReference>
<dbReference type="SUPFAM" id="SSF52151">
    <property type="entry name" value="FabD/lysophospholipase-like"/>
    <property type="match status" value="1"/>
</dbReference>
<keyword evidence="1 4" id="KW-0808">Transferase</keyword>
<dbReference type="EMBL" id="JAIKTU010000006">
    <property type="protein sequence ID" value="MBY0755457.1"/>
    <property type="molecule type" value="Genomic_DNA"/>
</dbReference>